<dbReference type="Proteomes" id="UP001324427">
    <property type="component" value="Unassembled WGS sequence"/>
</dbReference>
<feature type="region of interest" description="Disordered" evidence="1">
    <location>
        <begin position="1"/>
        <end position="68"/>
    </location>
</feature>
<feature type="domain" description="WW" evidence="2">
    <location>
        <begin position="65"/>
        <end position="99"/>
    </location>
</feature>
<dbReference type="Gene3D" id="2.20.70.10">
    <property type="match status" value="1"/>
</dbReference>
<evidence type="ECO:0000313" key="3">
    <source>
        <dbReference type="EMBL" id="KAK4545101.1"/>
    </source>
</evidence>
<organism evidence="3 4">
    <name type="scientific">Oleoguttula mirabilis</name>
    <dbReference type="NCBI Taxonomy" id="1507867"/>
    <lineage>
        <taxon>Eukaryota</taxon>
        <taxon>Fungi</taxon>
        <taxon>Dikarya</taxon>
        <taxon>Ascomycota</taxon>
        <taxon>Pezizomycotina</taxon>
        <taxon>Dothideomycetes</taxon>
        <taxon>Dothideomycetidae</taxon>
        <taxon>Mycosphaerellales</taxon>
        <taxon>Teratosphaeriaceae</taxon>
        <taxon>Oleoguttula</taxon>
    </lineage>
</organism>
<gene>
    <name evidence="3" type="ORF">LTR36_003652</name>
</gene>
<feature type="region of interest" description="Disordered" evidence="1">
    <location>
        <begin position="266"/>
        <end position="287"/>
    </location>
</feature>
<dbReference type="PROSITE" id="PS50020">
    <property type="entry name" value="WW_DOMAIN_2"/>
    <property type="match status" value="1"/>
</dbReference>
<reference evidence="3 4" key="1">
    <citation type="submission" date="2021-11" db="EMBL/GenBank/DDBJ databases">
        <title>Black yeast isolated from Biological Soil Crust.</title>
        <authorList>
            <person name="Kurbessoian T."/>
        </authorList>
    </citation>
    <scope>NUCLEOTIDE SEQUENCE [LARGE SCALE GENOMIC DNA]</scope>
    <source>
        <strain evidence="3 4">CCFEE 5522</strain>
    </source>
</reference>
<keyword evidence="4" id="KW-1185">Reference proteome</keyword>
<dbReference type="InterPro" id="IPR001202">
    <property type="entry name" value="WW_dom"/>
</dbReference>
<accession>A0AAV9JIN1</accession>
<dbReference type="EMBL" id="JAVFHQ010000021">
    <property type="protein sequence ID" value="KAK4545101.1"/>
    <property type="molecule type" value="Genomic_DNA"/>
</dbReference>
<feature type="compositionally biased region" description="Polar residues" evidence="1">
    <location>
        <begin position="49"/>
        <end position="61"/>
    </location>
</feature>
<dbReference type="AlphaFoldDB" id="A0AAV9JIN1"/>
<evidence type="ECO:0000256" key="1">
    <source>
        <dbReference type="SAM" id="MobiDB-lite"/>
    </source>
</evidence>
<feature type="compositionally biased region" description="Gly residues" evidence="1">
    <location>
        <begin position="28"/>
        <end position="38"/>
    </location>
</feature>
<evidence type="ECO:0000259" key="2">
    <source>
        <dbReference type="PROSITE" id="PS50020"/>
    </source>
</evidence>
<comment type="caution">
    <text evidence="3">The sequence shown here is derived from an EMBL/GenBank/DDBJ whole genome shotgun (WGS) entry which is preliminary data.</text>
</comment>
<feature type="region of interest" description="Disordered" evidence="1">
    <location>
        <begin position="119"/>
        <end position="139"/>
    </location>
</feature>
<proteinExistence type="predicted"/>
<feature type="compositionally biased region" description="Basic and acidic residues" evidence="1">
    <location>
        <begin position="39"/>
        <end position="48"/>
    </location>
</feature>
<name>A0AAV9JIN1_9PEZI</name>
<protein>
    <recommendedName>
        <fullName evidence="2">WW domain-containing protein</fullName>
    </recommendedName>
</protein>
<evidence type="ECO:0000313" key="4">
    <source>
        <dbReference type="Proteomes" id="UP001324427"/>
    </source>
</evidence>
<feature type="compositionally biased region" description="Basic and acidic residues" evidence="1">
    <location>
        <begin position="277"/>
        <end position="287"/>
    </location>
</feature>
<sequence length="287" mass="32339">MSFFGNRRDEEDERITETSTYSTDYDRGYGGGGGGYGGDPRRNEERVTETSTYYESSNNNAAPPPQVAYPWRAQWDDRERRYIFVNEQSGERTWELPNRGGYGNMQQETQTTTYYDEQRGGGQQYGGGGQQYGGGGYSGEQRVYQSEEVEQKKSGGHGLMYGAMGAAAGLAGGVFLAHEAGNVKDDYERDKYRVEDDVEDFPDNAAQWTGRKVGEVEDIPQDVEQGFDRFGNRIENGFDNMRDDVEDAPEDVAGWAGRKVGDVERFDDNVDNSYDQGKFEGRNDDRW</sequence>
<feature type="compositionally biased region" description="Gly residues" evidence="1">
    <location>
        <begin position="120"/>
        <end position="138"/>
    </location>
</feature>